<accession>A0A1F4V3X0</accession>
<keyword evidence="1" id="KW-0812">Transmembrane</keyword>
<feature type="transmembrane region" description="Helical" evidence="1">
    <location>
        <begin position="109"/>
        <end position="130"/>
    </location>
</feature>
<protein>
    <recommendedName>
        <fullName evidence="4">Phage holin family protein</fullName>
    </recommendedName>
</protein>
<organism evidence="2 3">
    <name type="scientific">candidate division WWE3 bacterium RIFCSPLOWO2_01_FULL_39_13</name>
    <dbReference type="NCBI Taxonomy" id="1802624"/>
    <lineage>
        <taxon>Bacteria</taxon>
        <taxon>Katanobacteria</taxon>
    </lineage>
</organism>
<evidence type="ECO:0000313" key="2">
    <source>
        <dbReference type="EMBL" id="OGC51897.1"/>
    </source>
</evidence>
<dbReference type="EMBL" id="MEVH01000010">
    <property type="protein sequence ID" value="OGC51897.1"/>
    <property type="molecule type" value="Genomic_DNA"/>
</dbReference>
<dbReference type="AlphaFoldDB" id="A0A1F4V3X0"/>
<dbReference type="Pfam" id="PF04020">
    <property type="entry name" value="Phage_holin_4_2"/>
    <property type="match status" value="1"/>
</dbReference>
<sequence>MISIKGAIRTVISNASALLAASYLIDGFSIEPNAQTILTGAIVLSLVNIILKPILKIITFPINAVTLGFFGIIINAVLLYVTAYFVSGIQITGGLFSINALGITIPEIYLSWVPNLILSSFVISVVNWILRKVIF</sequence>
<reference evidence="2 3" key="1">
    <citation type="journal article" date="2016" name="Nat. Commun.">
        <title>Thousands of microbial genomes shed light on interconnected biogeochemical processes in an aquifer system.</title>
        <authorList>
            <person name="Anantharaman K."/>
            <person name="Brown C.T."/>
            <person name="Hug L.A."/>
            <person name="Sharon I."/>
            <person name="Castelle C.J."/>
            <person name="Probst A.J."/>
            <person name="Thomas B.C."/>
            <person name="Singh A."/>
            <person name="Wilkins M.J."/>
            <person name="Karaoz U."/>
            <person name="Brodie E.L."/>
            <person name="Williams K.H."/>
            <person name="Hubbard S.S."/>
            <person name="Banfield J.F."/>
        </authorList>
    </citation>
    <scope>NUCLEOTIDE SEQUENCE [LARGE SCALE GENOMIC DNA]</scope>
</reference>
<comment type="caution">
    <text evidence="2">The sequence shown here is derived from an EMBL/GenBank/DDBJ whole genome shotgun (WGS) entry which is preliminary data.</text>
</comment>
<dbReference type="Proteomes" id="UP000178771">
    <property type="component" value="Unassembled WGS sequence"/>
</dbReference>
<dbReference type="STRING" id="1802624.A2982_02180"/>
<feature type="transmembrane region" description="Helical" evidence="1">
    <location>
        <begin position="7"/>
        <end position="25"/>
    </location>
</feature>
<evidence type="ECO:0000313" key="3">
    <source>
        <dbReference type="Proteomes" id="UP000178771"/>
    </source>
</evidence>
<proteinExistence type="predicted"/>
<name>A0A1F4V3X0_UNCKA</name>
<keyword evidence="1" id="KW-1133">Transmembrane helix</keyword>
<gene>
    <name evidence="2" type="ORF">A2982_02180</name>
</gene>
<feature type="transmembrane region" description="Helical" evidence="1">
    <location>
        <begin position="67"/>
        <end position="89"/>
    </location>
</feature>
<evidence type="ECO:0000256" key="1">
    <source>
        <dbReference type="SAM" id="Phobius"/>
    </source>
</evidence>
<keyword evidence="1" id="KW-0472">Membrane</keyword>
<dbReference type="PANTHER" id="PTHR37309">
    <property type="entry name" value="SLR0284 PROTEIN"/>
    <property type="match status" value="1"/>
</dbReference>
<evidence type="ECO:0008006" key="4">
    <source>
        <dbReference type="Google" id="ProtNLM"/>
    </source>
</evidence>
<feature type="transmembrane region" description="Helical" evidence="1">
    <location>
        <begin position="37"/>
        <end position="55"/>
    </location>
</feature>
<dbReference type="PANTHER" id="PTHR37309:SF1">
    <property type="entry name" value="SLR0284 PROTEIN"/>
    <property type="match status" value="1"/>
</dbReference>
<dbReference type="InterPro" id="IPR007165">
    <property type="entry name" value="Phage_holin_4_2"/>
</dbReference>